<dbReference type="InterPro" id="IPR021109">
    <property type="entry name" value="Peptidase_aspartic_dom_sf"/>
</dbReference>
<dbReference type="PROSITE" id="PS50158">
    <property type="entry name" value="ZF_CCHC"/>
    <property type="match status" value="1"/>
</dbReference>
<dbReference type="EMBL" id="AJWK01001042">
    <property type="status" value="NOT_ANNOTATED_CDS"/>
    <property type="molecule type" value="Genomic_DNA"/>
</dbReference>
<reference evidence="4" key="1">
    <citation type="submission" date="2020-05" db="UniProtKB">
        <authorList>
            <consortium name="EnsemblMetazoa"/>
        </authorList>
    </citation>
    <scope>IDENTIFICATION</scope>
    <source>
        <strain evidence="4">Jacobina</strain>
    </source>
</reference>
<evidence type="ECO:0000313" key="5">
    <source>
        <dbReference type="Proteomes" id="UP000092461"/>
    </source>
</evidence>
<dbReference type="SUPFAM" id="SSF47353">
    <property type="entry name" value="Retrovirus capsid dimerization domain-like"/>
    <property type="match status" value="1"/>
</dbReference>
<keyword evidence="5" id="KW-1185">Reference proteome</keyword>
<dbReference type="GO" id="GO:0008270">
    <property type="term" value="F:zinc ion binding"/>
    <property type="evidence" value="ECO:0007669"/>
    <property type="project" value="UniProtKB-KW"/>
</dbReference>
<organism evidence="4 5">
    <name type="scientific">Lutzomyia longipalpis</name>
    <name type="common">Sand fly</name>
    <dbReference type="NCBI Taxonomy" id="7200"/>
    <lineage>
        <taxon>Eukaryota</taxon>
        <taxon>Metazoa</taxon>
        <taxon>Ecdysozoa</taxon>
        <taxon>Arthropoda</taxon>
        <taxon>Hexapoda</taxon>
        <taxon>Insecta</taxon>
        <taxon>Pterygota</taxon>
        <taxon>Neoptera</taxon>
        <taxon>Endopterygota</taxon>
        <taxon>Diptera</taxon>
        <taxon>Nematocera</taxon>
        <taxon>Psychodoidea</taxon>
        <taxon>Psychodidae</taxon>
        <taxon>Lutzomyia</taxon>
        <taxon>Lutzomyia</taxon>
    </lineage>
</organism>
<feature type="domain" description="CCHC-type" evidence="3">
    <location>
        <begin position="247"/>
        <end position="262"/>
    </location>
</feature>
<proteinExistence type="predicted"/>
<dbReference type="VEuPathDB" id="VectorBase:LLONM1_000101"/>
<dbReference type="Proteomes" id="UP000092461">
    <property type="component" value="Unassembled WGS sequence"/>
</dbReference>
<keyword evidence="1" id="KW-0863">Zinc-finger</keyword>
<dbReference type="InterPro" id="IPR001878">
    <property type="entry name" value="Znf_CCHC"/>
</dbReference>
<dbReference type="EnsemblMetazoa" id="LLOJ000285-RA">
    <property type="protein sequence ID" value="LLOJ000285-PA"/>
    <property type="gene ID" value="LLOJ000285"/>
</dbReference>
<keyword evidence="1" id="KW-0479">Metal-binding</keyword>
<keyword evidence="1" id="KW-0862">Zinc</keyword>
<feature type="region of interest" description="Disordered" evidence="2">
    <location>
        <begin position="545"/>
        <end position="616"/>
    </location>
</feature>
<evidence type="ECO:0000256" key="1">
    <source>
        <dbReference type="PROSITE-ProRule" id="PRU00047"/>
    </source>
</evidence>
<protein>
    <recommendedName>
        <fullName evidence="3">CCHC-type domain-containing protein</fullName>
    </recommendedName>
</protein>
<name>A0A1B0C8L3_LUTLO</name>
<dbReference type="VEuPathDB" id="VectorBase:LLOJ000285"/>
<dbReference type="InterPro" id="IPR050951">
    <property type="entry name" value="Retrovirus_Pol_polyprotein"/>
</dbReference>
<dbReference type="PANTHER" id="PTHR37984">
    <property type="entry name" value="PROTEIN CBG26694"/>
    <property type="match status" value="1"/>
</dbReference>
<dbReference type="AlphaFoldDB" id="A0A1B0C8L3"/>
<evidence type="ECO:0000313" key="4">
    <source>
        <dbReference type="EnsemblMetazoa" id="LLOJ000285-PA"/>
    </source>
</evidence>
<accession>A0A1B0C8L3</accession>
<dbReference type="Gene3D" id="4.10.60.10">
    <property type="entry name" value="Zinc finger, CCHC-type"/>
    <property type="match status" value="1"/>
</dbReference>
<sequence length="616" mass="69627">MENQEQNQVQAAQAAPDVPARVLVAPPKPLELERNMKAAWKSWISSYEWYAKANRVNRQDADIQAAIFMSTIGKNVLEIFEGFGLTEEEKEDVNIIKARFQQYFIPRANDIYEGFALRQIMQGEDEKFHEFVTRLTVQAKKANYQALTDRMILEQLVIGVRWEKMKEKLLSTPDITLNQAIDFCLAYELALAQKEAIIKSEKVDKSEVKVDAIQKEAPKEKSGKEYDCQRCGRKHAFRRCPAFGKECRKCGEKGHFANCCKKEAVKVQEVKVEDHDDELETFKICEVSSRDRKSAWIHTLKCRGESFAVKIDTGADCCVINAKVLGTLKVDTIEASKVKKLITYNGSEIPVLGQIVLPCYFGSEEVPLTFQVIKTQCMPVIDGEAAIKAGLIKRLLEVKFPEEVFEGLGCVKNFTYEIDLIDNPKFTVHPARVIPYPTLRSPAERLLGRKTRNPLIVSSNSLKPILVNDNSSQLQILRDKQKQYADRGAKEYSQMPIGTRVRLKDQDGRWLAGEIADKATDRSYVVKLEDGRAVRRNRRFIAPTKVQGNFSHGSSVDVDVPDVQTPAENDDLGEQGEENREDPMPVVPVEENVLAPSPSVRTRSGRLVVPPQRLNL</sequence>
<evidence type="ECO:0000256" key="2">
    <source>
        <dbReference type="SAM" id="MobiDB-lite"/>
    </source>
</evidence>
<dbReference type="GO" id="GO:0003676">
    <property type="term" value="F:nucleic acid binding"/>
    <property type="evidence" value="ECO:0007669"/>
    <property type="project" value="InterPro"/>
</dbReference>
<dbReference type="PANTHER" id="PTHR37984:SF9">
    <property type="entry name" value="INTEGRASE CATALYTIC DOMAIN-CONTAINING PROTEIN"/>
    <property type="match status" value="1"/>
</dbReference>
<evidence type="ECO:0000259" key="3">
    <source>
        <dbReference type="PROSITE" id="PS50158"/>
    </source>
</evidence>
<dbReference type="Gene3D" id="2.40.70.10">
    <property type="entry name" value="Acid Proteases"/>
    <property type="match status" value="1"/>
</dbReference>